<dbReference type="InterPro" id="IPR029056">
    <property type="entry name" value="Ribokinase-like"/>
</dbReference>
<name>A0A835JN29_9ROSI</name>
<evidence type="ECO:0000256" key="2">
    <source>
        <dbReference type="ARBA" id="ARBA00001946"/>
    </source>
</evidence>
<proteinExistence type="predicted"/>
<reference evidence="12 13" key="1">
    <citation type="submission" date="2020-10" db="EMBL/GenBank/DDBJ databases">
        <title>Plant Genome Project.</title>
        <authorList>
            <person name="Zhang R.-G."/>
        </authorList>
    </citation>
    <scope>NUCLEOTIDE SEQUENCE [LARGE SCALE GENOMIC DNA]</scope>
    <source>
        <strain evidence="12">FAFU-HL-1</strain>
        <tissue evidence="12">Leaf</tissue>
    </source>
</reference>
<dbReference type="GO" id="GO:0009229">
    <property type="term" value="P:thiamine diphosphate biosynthetic process"/>
    <property type="evidence" value="ECO:0007669"/>
    <property type="project" value="UniProtKB-UniPathway"/>
</dbReference>
<organism evidence="12 13">
    <name type="scientific">Salix dunnii</name>
    <dbReference type="NCBI Taxonomy" id="1413687"/>
    <lineage>
        <taxon>Eukaryota</taxon>
        <taxon>Viridiplantae</taxon>
        <taxon>Streptophyta</taxon>
        <taxon>Embryophyta</taxon>
        <taxon>Tracheophyta</taxon>
        <taxon>Spermatophyta</taxon>
        <taxon>Magnoliopsida</taxon>
        <taxon>eudicotyledons</taxon>
        <taxon>Gunneridae</taxon>
        <taxon>Pentapetalae</taxon>
        <taxon>rosids</taxon>
        <taxon>fabids</taxon>
        <taxon>Malpighiales</taxon>
        <taxon>Salicaceae</taxon>
        <taxon>Saliceae</taxon>
        <taxon>Salix</taxon>
    </lineage>
</organism>
<evidence type="ECO:0000256" key="1">
    <source>
        <dbReference type="ARBA" id="ARBA00001771"/>
    </source>
</evidence>
<dbReference type="Proteomes" id="UP000657918">
    <property type="component" value="Unassembled WGS sequence"/>
</dbReference>
<keyword evidence="13" id="KW-1185">Reference proteome</keyword>
<comment type="cofactor">
    <cofactor evidence="2">
        <name>Mg(2+)</name>
        <dbReference type="ChEBI" id="CHEBI:18420"/>
    </cofactor>
</comment>
<keyword evidence="8" id="KW-0418">Kinase</keyword>
<dbReference type="GO" id="GO:0004417">
    <property type="term" value="F:hydroxyethylthiazole kinase activity"/>
    <property type="evidence" value="ECO:0007669"/>
    <property type="project" value="UniProtKB-EC"/>
</dbReference>
<sequence length="98" mass="10818">MDLMANTLLSAGPSPTMIYSIEQIQDFTPYIHALCINVGTLSPAWLLAMREAAQVANKAGKPWVLDPVAAAASEGLFRACAIEAQCYYRKWVRDYCSF</sequence>
<keyword evidence="10" id="KW-0460">Magnesium</keyword>
<comment type="caution">
    <text evidence="12">The sequence shown here is derived from an EMBL/GenBank/DDBJ whole genome shotgun (WGS) entry which is preliminary data.</text>
</comment>
<keyword evidence="11" id="KW-0784">Thiamine biosynthesis</keyword>
<dbReference type="AlphaFoldDB" id="A0A835JN29"/>
<evidence type="ECO:0000256" key="9">
    <source>
        <dbReference type="ARBA" id="ARBA00022840"/>
    </source>
</evidence>
<evidence type="ECO:0000313" key="13">
    <source>
        <dbReference type="Proteomes" id="UP000657918"/>
    </source>
</evidence>
<protein>
    <recommendedName>
        <fullName evidence="4">hydroxyethylthiazole kinase</fullName>
        <ecNumber evidence="4">2.7.1.50</ecNumber>
    </recommendedName>
</protein>
<dbReference type="Pfam" id="PF02110">
    <property type="entry name" value="HK"/>
    <property type="match status" value="1"/>
</dbReference>
<comment type="pathway">
    <text evidence="3">Cofactor biosynthesis; thiamine diphosphate biosynthesis; 4-methyl-5-(2-phosphoethyl)-thiazole from 5-(2-hydroxyethyl)-4-methylthiazole: step 1/1.</text>
</comment>
<accession>A0A835JN29</accession>
<evidence type="ECO:0000313" key="12">
    <source>
        <dbReference type="EMBL" id="KAF9671439.1"/>
    </source>
</evidence>
<dbReference type="GO" id="GO:0000287">
    <property type="term" value="F:magnesium ion binding"/>
    <property type="evidence" value="ECO:0007669"/>
    <property type="project" value="InterPro"/>
</dbReference>
<dbReference type="PRINTS" id="PR01099">
    <property type="entry name" value="HYETHTZKNASE"/>
</dbReference>
<comment type="catalytic activity">
    <reaction evidence="1">
        <text>5-(2-hydroxyethyl)-4-methylthiazole + ATP = 4-methyl-5-(2-phosphooxyethyl)-thiazole + ADP + H(+)</text>
        <dbReference type="Rhea" id="RHEA:24212"/>
        <dbReference type="ChEBI" id="CHEBI:15378"/>
        <dbReference type="ChEBI" id="CHEBI:17957"/>
        <dbReference type="ChEBI" id="CHEBI:30616"/>
        <dbReference type="ChEBI" id="CHEBI:58296"/>
        <dbReference type="ChEBI" id="CHEBI:456216"/>
        <dbReference type="EC" id="2.7.1.50"/>
    </reaction>
</comment>
<keyword evidence="6" id="KW-0479">Metal-binding</keyword>
<dbReference type="SUPFAM" id="SSF53613">
    <property type="entry name" value="Ribokinase-like"/>
    <property type="match status" value="1"/>
</dbReference>
<keyword evidence="9" id="KW-0067">ATP-binding</keyword>
<dbReference type="EC" id="2.7.1.50" evidence="4"/>
<dbReference type="Gene3D" id="3.40.1190.20">
    <property type="match status" value="1"/>
</dbReference>
<evidence type="ECO:0000256" key="11">
    <source>
        <dbReference type="ARBA" id="ARBA00022977"/>
    </source>
</evidence>
<dbReference type="GO" id="GO:0005524">
    <property type="term" value="F:ATP binding"/>
    <property type="evidence" value="ECO:0007669"/>
    <property type="project" value="UniProtKB-KW"/>
</dbReference>
<evidence type="ECO:0000256" key="6">
    <source>
        <dbReference type="ARBA" id="ARBA00022723"/>
    </source>
</evidence>
<dbReference type="InterPro" id="IPR000417">
    <property type="entry name" value="Hyethyz_kinase"/>
</dbReference>
<evidence type="ECO:0000256" key="8">
    <source>
        <dbReference type="ARBA" id="ARBA00022777"/>
    </source>
</evidence>
<dbReference type="GO" id="GO:0009228">
    <property type="term" value="P:thiamine biosynthetic process"/>
    <property type="evidence" value="ECO:0007669"/>
    <property type="project" value="UniProtKB-KW"/>
</dbReference>
<keyword evidence="5" id="KW-0808">Transferase</keyword>
<gene>
    <name evidence="12" type="ORF">SADUNF_Sadunf12G0047800</name>
</gene>
<dbReference type="EMBL" id="JADGMS010000012">
    <property type="protein sequence ID" value="KAF9671439.1"/>
    <property type="molecule type" value="Genomic_DNA"/>
</dbReference>
<evidence type="ECO:0000256" key="5">
    <source>
        <dbReference type="ARBA" id="ARBA00022679"/>
    </source>
</evidence>
<dbReference type="UniPathway" id="UPA00060">
    <property type="reaction ID" value="UER00139"/>
</dbReference>
<evidence type="ECO:0000256" key="3">
    <source>
        <dbReference type="ARBA" id="ARBA00004868"/>
    </source>
</evidence>
<dbReference type="OrthoDB" id="4994at2759"/>
<evidence type="ECO:0000256" key="10">
    <source>
        <dbReference type="ARBA" id="ARBA00022842"/>
    </source>
</evidence>
<evidence type="ECO:0000256" key="7">
    <source>
        <dbReference type="ARBA" id="ARBA00022741"/>
    </source>
</evidence>
<evidence type="ECO:0000256" key="4">
    <source>
        <dbReference type="ARBA" id="ARBA00012129"/>
    </source>
</evidence>
<keyword evidence="7" id="KW-0547">Nucleotide-binding</keyword>